<organism evidence="1 2">
    <name type="scientific">Naganishia adeliensis</name>
    <dbReference type="NCBI Taxonomy" id="92952"/>
    <lineage>
        <taxon>Eukaryota</taxon>
        <taxon>Fungi</taxon>
        <taxon>Dikarya</taxon>
        <taxon>Basidiomycota</taxon>
        <taxon>Agaricomycotina</taxon>
        <taxon>Tremellomycetes</taxon>
        <taxon>Filobasidiales</taxon>
        <taxon>Filobasidiaceae</taxon>
        <taxon>Naganishia</taxon>
    </lineage>
</organism>
<proteinExistence type="predicted"/>
<keyword evidence="2" id="KW-1185">Reference proteome</keyword>
<comment type="caution">
    <text evidence="1">The sequence shown here is derived from an EMBL/GenBank/DDBJ whole genome shotgun (WGS) entry which is preliminary data.</text>
</comment>
<dbReference type="Proteomes" id="UP001230649">
    <property type="component" value="Unassembled WGS sequence"/>
</dbReference>
<sequence>MTSLAHERVDLTTSVPMTLPAILQNPKSKTQAQVESYAAQQRERAQAQARRHLEDKHGDRFSGIDRRKGEGKRSLRRRENAMLAHNPHAALPSRKDLLPPPPPYTPTFPHASSSAIRATSAPSPALPQPDPASSEAGKYTLSLKGVRQMLRRRGRRAEQVVQAVENELRSWSGAEGLDDADRTHGTGFGQPRVIDRVVVDVTPEYSVAPQSDPSRPIVQPTPVSEESTRSLPRAFTAAAGTSAAHTSSVLASFYTADGVPAIRAANQRTAIIELVREPGHLVWAIADGFERLIVHLLARYYELLSFSQTLPSALTDDNEITPCYRITHILLPSQSNPALPTSFNLLTPENTDIDTDFGGTTSGAESSAISGSDTETSTERGDSTDAETDREEGSLAGSGVLIGLRDAESARSFVPPLTARRTYAPSESDDEAWTQVDVSSATIRVNDNEIPPSPRVPSTFAQRLPRDRQLSGEWVNTDDLGSDAEGDISDNESVSSLMDSLILGTTAAPTRTGFTDAASAASFVTDTHSGDGSVSHPFISKFNLPIDLFPERRAPPQGGPVEGKGGKMTFFEYLYG</sequence>
<protein>
    <submittedName>
        <fullName evidence="1">Uncharacterized protein</fullName>
    </submittedName>
</protein>
<reference evidence="1" key="1">
    <citation type="submission" date="2023-04" db="EMBL/GenBank/DDBJ databases">
        <title>Draft Genome sequencing of Naganishia species isolated from polar environments using Oxford Nanopore Technology.</title>
        <authorList>
            <person name="Leo P."/>
            <person name="Venkateswaran K."/>
        </authorList>
    </citation>
    <scope>NUCLEOTIDE SEQUENCE</scope>
    <source>
        <strain evidence="1">MNA-CCFEE 5262</strain>
    </source>
</reference>
<evidence type="ECO:0000313" key="1">
    <source>
        <dbReference type="EMBL" id="KAJ9102831.1"/>
    </source>
</evidence>
<accession>A0ACC2VUN1</accession>
<evidence type="ECO:0000313" key="2">
    <source>
        <dbReference type="Proteomes" id="UP001230649"/>
    </source>
</evidence>
<gene>
    <name evidence="1" type="ORF">QFC20_004938</name>
</gene>
<name>A0ACC2VUN1_9TREE</name>
<dbReference type="EMBL" id="JASBWS010000062">
    <property type="protein sequence ID" value="KAJ9102831.1"/>
    <property type="molecule type" value="Genomic_DNA"/>
</dbReference>